<evidence type="ECO:0000256" key="3">
    <source>
        <dbReference type="ARBA" id="ARBA00011890"/>
    </source>
</evidence>
<dbReference type="EMBL" id="JAVREV010000002">
    <property type="protein sequence ID" value="MDT0442062.1"/>
    <property type="molecule type" value="Genomic_DNA"/>
</dbReference>
<evidence type="ECO:0000256" key="11">
    <source>
        <dbReference type="ARBA" id="ARBA00031350"/>
    </source>
</evidence>
<dbReference type="Gene3D" id="3.40.50.150">
    <property type="entry name" value="Vaccinia Virus protein VP39"/>
    <property type="match status" value="1"/>
</dbReference>
<protein>
    <recommendedName>
        <fullName evidence="4">Protein-L-isoaspartate O-methyltransferase</fullName>
        <ecNumber evidence="3">2.1.1.77</ecNumber>
    </recommendedName>
    <alternativeName>
        <fullName evidence="11">L-isoaspartyl protein carboxyl methyltransferase</fullName>
    </alternativeName>
    <alternativeName>
        <fullName evidence="9">Protein L-isoaspartyl methyltransferase</fullName>
    </alternativeName>
    <alternativeName>
        <fullName evidence="10">Protein-beta-aspartate methyltransferase</fullName>
    </alternativeName>
</protein>
<keyword evidence="8" id="KW-0949">S-adenosyl-L-methionine</keyword>
<evidence type="ECO:0000256" key="6">
    <source>
        <dbReference type="ARBA" id="ARBA00022603"/>
    </source>
</evidence>
<evidence type="ECO:0000313" key="12">
    <source>
        <dbReference type="EMBL" id="MDT0442062.1"/>
    </source>
</evidence>
<evidence type="ECO:0000313" key="13">
    <source>
        <dbReference type="Proteomes" id="UP001183615"/>
    </source>
</evidence>
<dbReference type="InterPro" id="IPR029063">
    <property type="entry name" value="SAM-dependent_MTases_sf"/>
</dbReference>
<evidence type="ECO:0000256" key="2">
    <source>
        <dbReference type="ARBA" id="ARBA00005369"/>
    </source>
</evidence>
<evidence type="ECO:0000256" key="5">
    <source>
        <dbReference type="ARBA" id="ARBA00022490"/>
    </source>
</evidence>
<comment type="similarity">
    <text evidence="2">Belongs to the methyltransferase superfamily. L-isoaspartyl/D-aspartyl protein methyltransferase family.</text>
</comment>
<keyword evidence="13" id="KW-1185">Reference proteome</keyword>
<dbReference type="InterPro" id="IPR000682">
    <property type="entry name" value="PCMT"/>
</dbReference>
<keyword evidence="6" id="KW-0489">Methyltransferase</keyword>
<accession>A0ABU2RZA6</accession>
<evidence type="ECO:0000256" key="7">
    <source>
        <dbReference type="ARBA" id="ARBA00022679"/>
    </source>
</evidence>
<dbReference type="Proteomes" id="UP001183615">
    <property type="component" value="Unassembled WGS sequence"/>
</dbReference>
<dbReference type="Pfam" id="PF01135">
    <property type="entry name" value="PCMT"/>
    <property type="match status" value="1"/>
</dbReference>
<comment type="caution">
    <text evidence="12">The sequence shown here is derived from an EMBL/GenBank/DDBJ whole genome shotgun (WGS) entry which is preliminary data.</text>
</comment>
<keyword evidence="7" id="KW-0808">Transferase</keyword>
<dbReference type="PANTHER" id="PTHR11579">
    <property type="entry name" value="PROTEIN-L-ISOASPARTATE O-METHYLTRANSFERASE"/>
    <property type="match status" value="1"/>
</dbReference>
<dbReference type="SUPFAM" id="SSF53335">
    <property type="entry name" value="S-adenosyl-L-methionine-dependent methyltransferases"/>
    <property type="match status" value="1"/>
</dbReference>
<evidence type="ECO:0000256" key="10">
    <source>
        <dbReference type="ARBA" id="ARBA00031323"/>
    </source>
</evidence>
<keyword evidence="5" id="KW-0963">Cytoplasm</keyword>
<evidence type="ECO:0000256" key="1">
    <source>
        <dbReference type="ARBA" id="ARBA00004496"/>
    </source>
</evidence>
<sequence length="363" mass="39219">METAETRTHIADALIRVPRHVFIPDRAWAVGSGAGRGQWIDRNADPDAWWTAVYSDSVVFTQLDDGETPLTPENAAKTFAPTCSASSPILIAAFLRHLGTRPGDRVLEVGTGTGWTAGLLSHLTGNQERVTTIEVDSGLSATAGASLRRVGLAPRLVVGDGAAGFPDRAPFDRVHVTCGVRDIPHPWIRQTRPGGVIVLPHAAITRLLRLTVLDDGTATGHFGDVCSFMLMRAQRQPVSRIERTSPRIRGLEHDPTPLLHAEPGLQVLLSDVVGNIPFLAGNAGILSSGPSHATVEDGRVTQAGPRNLWDEAEKIHLAWKAHGSPGLDRIGFTVARERQYVWLDDPATPVARAFGTERRKPHE</sequence>
<gene>
    <name evidence="12" type="ORF">RM779_05535</name>
</gene>
<name>A0ABU2RZA6_9ACTN</name>
<dbReference type="RefSeq" id="WP_311616338.1">
    <property type="nucleotide sequence ID" value="NZ_JAVREV010000002.1"/>
</dbReference>
<comment type="subcellular location">
    <subcellularLocation>
        <location evidence="1">Cytoplasm</location>
    </subcellularLocation>
</comment>
<reference evidence="13" key="1">
    <citation type="submission" date="2023-07" db="EMBL/GenBank/DDBJ databases">
        <title>30 novel species of actinomycetes from the DSMZ collection.</title>
        <authorList>
            <person name="Nouioui I."/>
        </authorList>
    </citation>
    <scope>NUCLEOTIDE SEQUENCE [LARGE SCALE GENOMIC DNA]</scope>
    <source>
        <strain evidence="13">DSM 41886</strain>
    </source>
</reference>
<organism evidence="12 13">
    <name type="scientific">Streptomyces johnsoniae</name>
    <dbReference type="NCBI Taxonomy" id="3075532"/>
    <lineage>
        <taxon>Bacteria</taxon>
        <taxon>Bacillati</taxon>
        <taxon>Actinomycetota</taxon>
        <taxon>Actinomycetes</taxon>
        <taxon>Kitasatosporales</taxon>
        <taxon>Streptomycetaceae</taxon>
        <taxon>Streptomyces</taxon>
    </lineage>
</organism>
<evidence type="ECO:0000256" key="4">
    <source>
        <dbReference type="ARBA" id="ARBA00013346"/>
    </source>
</evidence>
<dbReference type="CDD" id="cd02440">
    <property type="entry name" value="AdoMet_MTases"/>
    <property type="match status" value="1"/>
</dbReference>
<evidence type="ECO:0000256" key="8">
    <source>
        <dbReference type="ARBA" id="ARBA00022691"/>
    </source>
</evidence>
<proteinExistence type="inferred from homology"/>
<dbReference type="EC" id="2.1.1.77" evidence="3"/>
<dbReference type="PANTHER" id="PTHR11579:SF0">
    <property type="entry name" value="PROTEIN-L-ISOASPARTATE(D-ASPARTATE) O-METHYLTRANSFERASE"/>
    <property type="match status" value="1"/>
</dbReference>
<evidence type="ECO:0000256" key="9">
    <source>
        <dbReference type="ARBA" id="ARBA00030757"/>
    </source>
</evidence>